<name>A0A6H2A5N4_9ZZZZ</name>
<accession>A0A6H2A5N4</accession>
<sequence length="67" mass="7719">MKILCFNCSTEHKADSKHFPRQVMEKLIGKEGKEEIRVVGYLCRKCVVAEMIKEANKQPRKGVITIK</sequence>
<evidence type="ECO:0000313" key="3">
    <source>
        <dbReference type="EMBL" id="QJI02771.1"/>
    </source>
</evidence>
<dbReference type="EMBL" id="MT144543">
    <property type="protein sequence ID" value="QJA54845.1"/>
    <property type="molecule type" value="Genomic_DNA"/>
</dbReference>
<evidence type="ECO:0000313" key="2">
    <source>
        <dbReference type="EMBL" id="QJA76054.1"/>
    </source>
</evidence>
<dbReference type="AlphaFoldDB" id="A0A6H2A5N4"/>
<gene>
    <name evidence="2" type="ORF">MM415A01589_0006</name>
    <name evidence="1" type="ORF">TM448A05997_0006</name>
    <name evidence="3" type="ORF">TM448B03632_0006</name>
</gene>
<organism evidence="1">
    <name type="scientific">viral metagenome</name>
    <dbReference type="NCBI Taxonomy" id="1070528"/>
    <lineage>
        <taxon>unclassified sequences</taxon>
        <taxon>metagenomes</taxon>
        <taxon>organismal metagenomes</taxon>
    </lineage>
</organism>
<reference evidence="1" key="1">
    <citation type="submission" date="2020-03" db="EMBL/GenBank/DDBJ databases">
        <title>The deep terrestrial virosphere.</title>
        <authorList>
            <person name="Holmfeldt K."/>
            <person name="Nilsson E."/>
            <person name="Simone D."/>
            <person name="Lopez-Fernandez M."/>
            <person name="Wu X."/>
            <person name="de Brujin I."/>
            <person name="Lundin D."/>
            <person name="Andersson A."/>
            <person name="Bertilsson S."/>
            <person name="Dopson M."/>
        </authorList>
    </citation>
    <scope>NUCLEOTIDE SEQUENCE</scope>
    <source>
        <strain evidence="2">MM415A01589</strain>
        <strain evidence="1">TM448A05997</strain>
        <strain evidence="3">TM448B03632</strain>
    </source>
</reference>
<evidence type="ECO:0000313" key="1">
    <source>
        <dbReference type="EMBL" id="QJA54845.1"/>
    </source>
</evidence>
<protein>
    <submittedName>
        <fullName evidence="1">Uncharacterized protein</fullName>
    </submittedName>
</protein>
<dbReference type="EMBL" id="MT142202">
    <property type="protein sequence ID" value="QJA76054.1"/>
    <property type="molecule type" value="Genomic_DNA"/>
</dbReference>
<proteinExistence type="predicted"/>
<dbReference type="EMBL" id="MT145029">
    <property type="protein sequence ID" value="QJI02771.1"/>
    <property type="molecule type" value="Genomic_DNA"/>
</dbReference>